<dbReference type="AlphaFoldDB" id="A0A8S1R2M5"/>
<dbReference type="GO" id="GO:0004674">
    <property type="term" value="F:protein serine/threonine kinase activity"/>
    <property type="evidence" value="ECO:0007669"/>
    <property type="project" value="InterPro"/>
</dbReference>
<keyword evidence="8" id="KW-1185">Reference proteome</keyword>
<comment type="caution">
    <text evidence="7">The sequence shown here is derived from an EMBL/GenBank/DDBJ whole genome shotgun (WGS) entry which is preliminary data.</text>
</comment>
<dbReference type="GO" id="GO:0005524">
    <property type="term" value="F:ATP binding"/>
    <property type="evidence" value="ECO:0007669"/>
    <property type="project" value="UniProtKB-UniRule"/>
</dbReference>
<dbReference type="GO" id="GO:0010506">
    <property type="term" value="P:regulation of autophagy"/>
    <property type="evidence" value="ECO:0007669"/>
    <property type="project" value="InterPro"/>
</dbReference>
<reference evidence="7" key="1">
    <citation type="submission" date="2021-01" db="EMBL/GenBank/DDBJ databases">
        <authorList>
            <consortium name="Genoscope - CEA"/>
            <person name="William W."/>
        </authorList>
    </citation>
    <scope>NUCLEOTIDE SEQUENCE</scope>
</reference>
<sequence length="541" mass="64792">MMTELRGDYLVRFDKQLGKGSFGSAYYCYRQDNPKEEFCIKIIKKSELNDPKKDSFNKKQIQAEIMVVKNLQHSDSENLVKLIDFLESSQELCIIMELCDYNLYQQQNQLKKQQQWFTRQEQIDIISQILKGARVLIENKFVHRDIKPQNILVKVINKGLPNQRRIYKLADFGLVRALDDIYKKSDLTRVGTFLYCAPEIVHNLKFSAKCDIFSYGVVFHQIVFNGAFPYNYSNEQQMRCFLKKIQKEPFNCKKLQDEQGNMLTDLIDKMLLYNQDDRISFEKLLNHQIVTIKSSMQDSLLINIERKFDKEEMETQMNDNQQSKFDKIYCMIDFFYRKYLLCQSVFEYIKKTLNINNPNFFIISQIIGKIGLEEIKFAFAMLFIIVADFQNFIKNEHDVHHLNQILINYLEYSNNSQKDQDLHQKIKKSFYFLQKEIQNDYNSQISNLQKLGNNNQLKQLIDFLKESQFKKIQIQIYCQTLQEFLNSQQINLEVFNQQIYFIFHFRKIQKNIQNIITIETKYEIQKYYFINPDEIFEIKNQ</sequence>
<dbReference type="Proteomes" id="UP000692954">
    <property type="component" value="Unassembled WGS sequence"/>
</dbReference>
<dbReference type="PROSITE" id="PS00107">
    <property type="entry name" value="PROTEIN_KINASE_ATP"/>
    <property type="match status" value="1"/>
</dbReference>
<dbReference type="PANTHER" id="PTHR24348">
    <property type="entry name" value="SERINE/THREONINE-PROTEIN KINASE UNC-51-RELATED"/>
    <property type="match status" value="1"/>
</dbReference>
<dbReference type="PROSITE" id="PS50011">
    <property type="entry name" value="PROTEIN_KINASE_DOM"/>
    <property type="match status" value="1"/>
</dbReference>
<evidence type="ECO:0000313" key="8">
    <source>
        <dbReference type="Proteomes" id="UP000692954"/>
    </source>
</evidence>
<protein>
    <recommendedName>
        <fullName evidence="6">Protein kinase domain-containing protein</fullName>
    </recommendedName>
</protein>
<feature type="domain" description="Protein kinase" evidence="6">
    <location>
        <begin position="11"/>
        <end position="290"/>
    </location>
</feature>
<name>A0A8S1R2M5_9CILI</name>
<accession>A0A8S1R2M5</accession>
<dbReference type="OrthoDB" id="5337378at2759"/>
<proteinExistence type="predicted"/>
<keyword evidence="1" id="KW-0808">Transferase</keyword>
<evidence type="ECO:0000256" key="2">
    <source>
        <dbReference type="ARBA" id="ARBA00022741"/>
    </source>
</evidence>
<dbReference type="SMART" id="SM00220">
    <property type="entry name" value="S_TKc"/>
    <property type="match status" value="1"/>
</dbReference>
<dbReference type="GO" id="GO:0016020">
    <property type="term" value="C:membrane"/>
    <property type="evidence" value="ECO:0007669"/>
    <property type="project" value="TreeGrafter"/>
</dbReference>
<gene>
    <name evidence="7" type="ORF">PSON_ATCC_30995.1.T1340107</name>
</gene>
<dbReference type="Pfam" id="PF00069">
    <property type="entry name" value="Pkinase"/>
    <property type="match status" value="1"/>
</dbReference>
<keyword evidence="4 5" id="KW-0067">ATP-binding</keyword>
<dbReference type="EMBL" id="CAJJDN010000134">
    <property type="protein sequence ID" value="CAD8121805.1"/>
    <property type="molecule type" value="Genomic_DNA"/>
</dbReference>
<dbReference type="GO" id="GO:0005776">
    <property type="term" value="C:autophagosome"/>
    <property type="evidence" value="ECO:0007669"/>
    <property type="project" value="TreeGrafter"/>
</dbReference>
<dbReference type="InterPro" id="IPR017441">
    <property type="entry name" value="Protein_kinase_ATP_BS"/>
</dbReference>
<evidence type="ECO:0000259" key="6">
    <source>
        <dbReference type="PROSITE" id="PS50011"/>
    </source>
</evidence>
<dbReference type="GO" id="GO:0000045">
    <property type="term" value="P:autophagosome assembly"/>
    <property type="evidence" value="ECO:0007669"/>
    <property type="project" value="TreeGrafter"/>
</dbReference>
<feature type="binding site" evidence="5">
    <location>
        <position position="45"/>
    </location>
    <ligand>
        <name>ATP</name>
        <dbReference type="ChEBI" id="CHEBI:30616"/>
    </ligand>
</feature>
<dbReference type="PANTHER" id="PTHR24348:SF22">
    <property type="entry name" value="NON-SPECIFIC SERINE_THREONINE PROTEIN KINASE"/>
    <property type="match status" value="1"/>
</dbReference>
<dbReference type="InterPro" id="IPR000719">
    <property type="entry name" value="Prot_kinase_dom"/>
</dbReference>
<organism evidence="7 8">
    <name type="scientific">Paramecium sonneborni</name>
    <dbReference type="NCBI Taxonomy" id="65129"/>
    <lineage>
        <taxon>Eukaryota</taxon>
        <taxon>Sar</taxon>
        <taxon>Alveolata</taxon>
        <taxon>Ciliophora</taxon>
        <taxon>Intramacronucleata</taxon>
        <taxon>Oligohymenophorea</taxon>
        <taxon>Peniculida</taxon>
        <taxon>Parameciidae</taxon>
        <taxon>Paramecium</taxon>
    </lineage>
</organism>
<keyword evidence="2 5" id="KW-0547">Nucleotide-binding</keyword>
<dbReference type="GO" id="GO:0000407">
    <property type="term" value="C:phagophore assembly site"/>
    <property type="evidence" value="ECO:0007669"/>
    <property type="project" value="TreeGrafter"/>
</dbReference>
<evidence type="ECO:0000313" key="7">
    <source>
        <dbReference type="EMBL" id="CAD8121805.1"/>
    </source>
</evidence>
<evidence type="ECO:0000256" key="1">
    <source>
        <dbReference type="ARBA" id="ARBA00022679"/>
    </source>
</evidence>
<dbReference type="InterPro" id="IPR045269">
    <property type="entry name" value="Atg1-like"/>
</dbReference>
<dbReference type="PROSITE" id="PS00108">
    <property type="entry name" value="PROTEIN_KINASE_ST"/>
    <property type="match status" value="1"/>
</dbReference>
<dbReference type="GO" id="GO:0005829">
    <property type="term" value="C:cytosol"/>
    <property type="evidence" value="ECO:0007669"/>
    <property type="project" value="TreeGrafter"/>
</dbReference>
<keyword evidence="3" id="KW-0418">Kinase</keyword>
<dbReference type="InterPro" id="IPR008271">
    <property type="entry name" value="Ser/Thr_kinase_AS"/>
</dbReference>
<evidence type="ECO:0000256" key="5">
    <source>
        <dbReference type="PROSITE-ProRule" id="PRU10141"/>
    </source>
</evidence>
<evidence type="ECO:0000256" key="4">
    <source>
        <dbReference type="ARBA" id="ARBA00022840"/>
    </source>
</evidence>
<evidence type="ECO:0000256" key="3">
    <source>
        <dbReference type="ARBA" id="ARBA00022777"/>
    </source>
</evidence>